<dbReference type="Proteomes" id="UP000887565">
    <property type="component" value="Unplaced"/>
</dbReference>
<accession>A0A915IFB1</accession>
<evidence type="ECO:0000313" key="2">
    <source>
        <dbReference type="WBParaSite" id="nRc.2.0.1.t12845-RA"/>
    </source>
</evidence>
<proteinExistence type="predicted"/>
<name>A0A915IFB1_ROMCU</name>
<protein>
    <submittedName>
        <fullName evidence="2">Uncharacterized protein</fullName>
    </submittedName>
</protein>
<evidence type="ECO:0000313" key="1">
    <source>
        <dbReference type="Proteomes" id="UP000887565"/>
    </source>
</evidence>
<dbReference type="AlphaFoldDB" id="A0A915IFB1"/>
<dbReference type="WBParaSite" id="nRc.2.0.1.t12845-RA">
    <property type="protein sequence ID" value="nRc.2.0.1.t12845-RA"/>
    <property type="gene ID" value="nRc.2.0.1.g12845"/>
</dbReference>
<sequence length="91" mass="9703">MFDISILHTSSLTTLFIAASGHIEIIVAILRAASIENQADTTRLPISFPADDGQSAMVENLIAFVAQKLTQSRFGQSGVLLQVCVVTTPNS</sequence>
<keyword evidence="1" id="KW-1185">Reference proteome</keyword>
<reference evidence="2" key="1">
    <citation type="submission" date="2022-11" db="UniProtKB">
        <authorList>
            <consortium name="WormBaseParasite"/>
        </authorList>
    </citation>
    <scope>IDENTIFICATION</scope>
</reference>
<organism evidence="1 2">
    <name type="scientific">Romanomermis culicivorax</name>
    <name type="common">Nematode worm</name>
    <dbReference type="NCBI Taxonomy" id="13658"/>
    <lineage>
        <taxon>Eukaryota</taxon>
        <taxon>Metazoa</taxon>
        <taxon>Ecdysozoa</taxon>
        <taxon>Nematoda</taxon>
        <taxon>Enoplea</taxon>
        <taxon>Dorylaimia</taxon>
        <taxon>Mermithida</taxon>
        <taxon>Mermithoidea</taxon>
        <taxon>Mermithidae</taxon>
        <taxon>Romanomermis</taxon>
    </lineage>
</organism>